<protein>
    <submittedName>
        <fullName evidence="2">Uncharacterized protein</fullName>
    </submittedName>
</protein>
<name>A0A0F6SE73_9BACT</name>
<sequence length="53" mass="6201">MRRERDDWRAPRHHVRRPSEATCAHRGAADASRERALWRAGSRGFHAEIRHAS</sequence>
<reference evidence="2 3" key="1">
    <citation type="submission" date="2015-03" db="EMBL/GenBank/DDBJ databases">
        <title>Genome assembly of Sandaracinus amylolyticus DSM 53668.</title>
        <authorList>
            <person name="Sharma G."/>
            <person name="Subramanian S."/>
        </authorList>
    </citation>
    <scope>NUCLEOTIDE SEQUENCE [LARGE SCALE GENOMIC DNA]</scope>
    <source>
        <strain evidence="2 3">DSM 53668</strain>
    </source>
</reference>
<dbReference type="AlphaFoldDB" id="A0A0F6SE73"/>
<dbReference type="Proteomes" id="UP000034883">
    <property type="component" value="Chromosome"/>
</dbReference>
<proteinExistence type="predicted"/>
<keyword evidence="3" id="KW-1185">Reference proteome</keyword>
<dbReference type="EMBL" id="CP011125">
    <property type="protein sequence ID" value="AKF04694.1"/>
    <property type="molecule type" value="Genomic_DNA"/>
</dbReference>
<evidence type="ECO:0000256" key="1">
    <source>
        <dbReference type="SAM" id="MobiDB-lite"/>
    </source>
</evidence>
<evidence type="ECO:0000313" key="3">
    <source>
        <dbReference type="Proteomes" id="UP000034883"/>
    </source>
</evidence>
<dbReference type="STRING" id="927083.DB32_001843"/>
<feature type="compositionally biased region" description="Basic and acidic residues" evidence="1">
    <location>
        <begin position="1"/>
        <end position="10"/>
    </location>
</feature>
<organism evidence="2 3">
    <name type="scientific">Sandaracinus amylolyticus</name>
    <dbReference type="NCBI Taxonomy" id="927083"/>
    <lineage>
        <taxon>Bacteria</taxon>
        <taxon>Pseudomonadati</taxon>
        <taxon>Myxococcota</taxon>
        <taxon>Polyangia</taxon>
        <taxon>Polyangiales</taxon>
        <taxon>Sandaracinaceae</taxon>
        <taxon>Sandaracinus</taxon>
    </lineage>
</organism>
<evidence type="ECO:0000313" key="2">
    <source>
        <dbReference type="EMBL" id="AKF04694.1"/>
    </source>
</evidence>
<feature type="region of interest" description="Disordered" evidence="1">
    <location>
        <begin position="1"/>
        <end position="30"/>
    </location>
</feature>
<gene>
    <name evidence="2" type="ORF">DB32_001843</name>
</gene>
<dbReference type="KEGG" id="samy:DB32_001843"/>
<accession>A0A0F6SE73</accession>